<name>A0ACC2WQ20_9TREE</name>
<gene>
    <name evidence="1" type="ORF">QFC19_000051</name>
</gene>
<sequence>MDIDTPPHVDNPLPAEDVAGNTTKAPDLQDNTSGDMVTTTDDIDMDASDRQEQPTLGTKQLGSGKSGAGVVSGKAGGSADAEGRSGGTGETEEAFPTRVADFFKPRQAQKAGGASTGSEKMNGVSNAAKGKGKEVASEAYLAGREGLPWFTSTSLNRVEKYRPNTLDDVVSHKDITGTIENFIKKGRLPHLLFYGPPGTGKTSTILAIARLIYGEATYRSHILELNASDDRGIDVVREQIKGFAQTRVLFSKGFKLIILDEADMMTNAAQGALRRVIEQYTKNVRFCILCNYVNKITPAIQSRCTKFRFSPLPEKEVEKKVDQVIEREKVNITPDGKAALLKLSKGDMRRALNVLQACHAAYDTVDETAVYNCTGNPHPKDVEAVVQSMMRDEFGTSYEFITQLKIDRGLALQDLISGTYEVLETVELPNQARVYLLDQLGLCELSVGSSEKIQLTALLGAFKYAVELSQKA</sequence>
<accession>A0ACC2WQ20</accession>
<comment type="caution">
    <text evidence="1">The sequence shown here is derived from an EMBL/GenBank/DDBJ whole genome shotgun (WGS) entry which is preliminary data.</text>
</comment>
<protein>
    <submittedName>
        <fullName evidence="1">Uncharacterized protein</fullName>
    </submittedName>
</protein>
<organism evidence="1 2">
    <name type="scientific">Naganishia cerealis</name>
    <dbReference type="NCBI Taxonomy" id="610337"/>
    <lineage>
        <taxon>Eukaryota</taxon>
        <taxon>Fungi</taxon>
        <taxon>Dikarya</taxon>
        <taxon>Basidiomycota</taxon>
        <taxon>Agaricomycotina</taxon>
        <taxon>Tremellomycetes</taxon>
        <taxon>Filobasidiales</taxon>
        <taxon>Filobasidiaceae</taxon>
        <taxon>Naganishia</taxon>
    </lineage>
</organism>
<dbReference type="EMBL" id="JASBWR010000001">
    <property type="protein sequence ID" value="KAJ9113858.1"/>
    <property type="molecule type" value="Genomic_DNA"/>
</dbReference>
<keyword evidence="2" id="KW-1185">Reference proteome</keyword>
<evidence type="ECO:0000313" key="2">
    <source>
        <dbReference type="Proteomes" id="UP001241377"/>
    </source>
</evidence>
<dbReference type="Proteomes" id="UP001241377">
    <property type="component" value="Unassembled WGS sequence"/>
</dbReference>
<proteinExistence type="predicted"/>
<reference evidence="1" key="1">
    <citation type="submission" date="2023-04" db="EMBL/GenBank/DDBJ databases">
        <title>Draft Genome sequencing of Naganishia species isolated from polar environments using Oxford Nanopore Technology.</title>
        <authorList>
            <person name="Leo P."/>
            <person name="Venkateswaran K."/>
        </authorList>
    </citation>
    <scope>NUCLEOTIDE SEQUENCE</scope>
    <source>
        <strain evidence="1">MNA-CCFEE 5261</strain>
    </source>
</reference>
<evidence type="ECO:0000313" key="1">
    <source>
        <dbReference type="EMBL" id="KAJ9113858.1"/>
    </source>
</evidence>